<gene>
    <name evidence="1" type="ORF">RFI_34770</name>
</gene>
<feature type="non-terminal residue" evidence="1">
    <location>
        <position position="1"/>
    </location>
</feature>
<organism evidence="1 2">
    <name type="scientific">Reticulomyxa filosa</name>
    <dbReference type="NCBI Taxonomy" id="46433"/>
    <lineage>
        <taxon>Eukaryota</taxon>
        <taxon>Sar</taxon>
        <taxon>Rhizaria</taxon>
        <taxon>Retaria</taxon>
        <taxon>Foraminifera</taxon>
        <taxon>Monothalamids</taxon>
        <taxon>Reticulomyxidae</taxon>
        <taxon>Reticulomyxa</taxon>
    </lineage>
</organism>
<sequence length="120" mass="14353">DLHSELLKICKELFVIHKKKLYKLNIKLQIILMSKLKLQYLKKKKEGKSEINYFFLLLSSFFFSKHLKKKLDGKYPFHLGKRMKKQLKNLENMKNKKIANRKITCLTALNIEGKIDEKKD</sequence>
<evidence type="ECO:0000313" key="2">
    <source>
        <dbReference type="Proteomes" id="UP000023152"/>
    </source>
</evidence>
<name>X6LL16_RETFI</name>
<dbReference type="Proteomes" id="UP000023152">
    <property type="component" value="Unassembled WGS sequence"/>
</dbReference>
<reference evidence="1 2" key="1">
    <citation type="journal article" date="2013" name="Curr. Biol.">
        <title>The Genome of the Foraminiferan Reticulomyxa filosa.</title>
        <authorList>
            <person name="Glockner G."/>
            <person name="Hulsmann N."/>
            <person name="Schleicher M."/>
            <person name="Noegel A.A."/>
            <person name="Eichinger L."/>
            <person name="Gallinger C."/>
            <person name="Pawlowski J."/>
            <person name="Sierra R."/>
            <person name="Euteneuer U."/>
            <person name="Pillet L."/>
            <person name="Moustafa A."/>
            <person name="Platzer M."/>
            <person name="Groth M."/>
            <person name="Szafranski K."/>
            <person name="Schliwa M."/>
        </authorList>
    </citation>
    <scope>NUCLEOTIDE SEQUENCE [LARGE SCALE GENOMIC DNA]</scope>
</reference>
<dbReference type="AlphaFoldDB" id="X6LL16"/>
<dbReference type="EMBL" id="ASPP01035241">
    <property type="protein sequence ID" value="ETO02648.1"/>
    <property type="molecule type" value="Genomic_DNA"/>
</dbReference>
<protein>
    <submittedName>
        <fullName evidence="1">Uncharacterized protein</fullName>
    </submittedName>
</protein>
<evidence type="ECO:0000313" key="1">
    <source>
        <dbReference type="EMBL" id="ETO02648.1"/>
    </source>
</evidence>
<accession>X6LL16</accession>
<comment type="caution">
    <text evidence="1">The sequence shown here is derived from an EMBL/GenBank/DDBJ whole genome shotgun (WGS) entry which is preliminary data.</text>
</comment>
<keyword evidence="2" id="KW-1185">Reference proteome</keyword>
<proteinExistence type="predicted"/>